<feature type="binding site" evidence="6">
    <location>
        <position position="612"/>
    </location>
    <ligand>
        <name>ATP</name>
        <dbReference type="ChEBI" id="CHEBI:30616"/>
    </ligand>
</feature>
<dbReference type="InterPro" id="IPR036832">
    <property type="entry name" value="PPK_N_dom_sf"/>
</dbReference>
<comment type="caution">
    <text evidence="12">The sequence shown here is derived from an EMBL/GenBank/DDBJ whole genome shotgun (WGS) entry which is preliminary data.</text>
</comment>
<feature type="binding site" evidence="6">
    <location>
        <position position="488"/>
    </location>
    <ligand>
        <name>ATP</name>
        <dbReference type="ChEBI" id="CHEBI:30616"/>
    </ligand>
</feature>
<comment type="catalytic activity">
    <reaction evidence="6 7">
        <text>[phosphate](n) + ATP = [phosphate](n+1) + ADP</text>
        <dbReference type="Rhea" id="RHEA:19573"/>
        <dbReference type="Rhea" id="RHEA-COMP:9859"/>
        <dbReference type="Rhea" id="RHEA-COMP:14280"/>
        <dbReference type="ChEBI" id="CHEBI:16838"/>
        <dbReference type="ChEBI" id="CHEBI:30616"/>
        <dbReference type="ChEBI" id="CHEBI:456216"/>
        <dbReference type="EC" id="2.7.4.1"/>
    </reaction>
</comment>
<dbReference type="RefSeq" id="WP_098504056.1">
    <property type="nucleotide sequence ID" value="NZ_PDJQ01000001.1"/>
</dbReference>
<dbReference type="CDD" id="cd09168">
    <property type="entry name" value="PLDc_PaPPK1_C2_like"/>
    <property type="match status" value="1"/>
</dbReference>
<dbReference type="GO" id="GO:0046872">
    <property type="term" value="F:metal ion binding"/>
    <property type="evidence" value="ECO:0007669"/>
    <property type="project" value="UniProtKB-KW"/>
</dbReference>
<evidence type="ECO:0000256" key="7">
    <source>
        <dbReference type="RuleBase" id="RU003800"/>
    </source>
</evidence>
<comment type="similarity">
    <text evidence="6 7">Belongs to the polyphosphate kinase 1 (PPK1) family.</text>
</comment>
<dbReference type="HAMAP" id="MF_00347">
    <property type="entry name" value="Polyphosphate_kinase"/>
    <property type="match status" value="1"/>
</dbReference>
<dbReference type="InterPro" id="IPR036830">
    <property type="entry name" value="PP_kinase_middle_dom_sf"/>
</dbReference>
<keyword evidence="4 6" id="KW-0418">Kinase</keyword>
<evidence type="ECO:0000256" key="3">
    <source>
        <dbReference type="ARBA" id="ARBA00022741"/>
    </source>
</evidence>
<dbReference type="GO" id="GO:0006799">
    <property type="term" value="P:polyphosphate biosynthetic process"/>
    <property type="evidence" value="ECO:0007669"/>
    <property type="project" value="UniProtKB-UniRule"/>
</dbReference>
<evidence type="ECO:0000259" key="9">
    <source>
        <dbReference type="Pfam" id="PF13089"/>
    </source>
</evidence>
<keyword evidence="13" id="KW-1185">Reference proteome</keyword>
<feature type="active site" description="Phosphohistidine intermediate" evidence="6">
    <location>
        <position position="455"/>
    </location>
</feature>
<evidence type="ECO:0000256" key="5">
    <source>
        <dbReference type="ARBA" id="ARBA00022840"/>
    </source>
</evidence>
<feature type="domain" description="Polyphosphate kinase N-terminal" evidence="9">
    <location>
        <begin position="32"/>
        <end position="138"/>
    </location>
</feature>
<keyword evidence="1 6" id="KW-0597">Phosphoprotein</keyword>
<feature type="binding site" evidence="6">
    <location>
        <position position="70"/>
    </location>
    <ligand>
        <name>ATP</name>
        <dbReference type="ChEBI" id="CHEBI:30616"/>
    </ligand>
</feature>
<organism evidence="12 13">
    <name type="scientific">Tepidiforma thermophila (strain KCTC 52669 / CGMCC 1.13589 / G233)</name>
    <dbReference type="NCBI Taxonomy" id="2761530"/>
    <lineage>
        <taxon>Bacteria</taxon>
        <taxon>Bacillati</taxon>
        <taxon>Chloroflexota</taxon>
        <taxon>Tepidiformia</taxon>
        <taxon>Tepidiformales</taxon>
        <taxon>Tepidiformaceae</taxon>
        <taxon>Tepidiforma</taxon>
    </lineage>
</organism>
<dbReference type="PANTHER" id="PTHR30218:SF0">
    <property type="entry name" value="POLYPHOSPHATE KINASE"/>
    <property type="match status" value="1"/>
</dbReference>
<protein>
    <recommendedName>
        <fullName evidence="6 7">Polyphosphate kinase</fullName>
        <ecNumber evidence="6 7">2.7.4.1</ecNumber>
    </recommendedName>
    <alternativeName>
        <fullName evidence="6">ATP-polyphosphate phosphotransferase</fullName>
    </alternativeName>
    <alternativeName>
        <fullName evidence="6">Polyphosphoric acid kinase</fullName>
    </alternativeName>
</protein>
<dbReference type="Pfam" id="PF13090">
    <property type="entry name" value="PP_kinase_C"/>
    <property type="match status" value="1"/>
</dbReference>
<dbReference type="EMBL" id="PDJQ01000001">
    <property type="protein sequence ID" value="PFG74688.1"/>
    <property type="molecule type" value="Genomic_DNA"/>
</dbReference>
<evidence type="ECO:0000256" key="6">
    <source>
        <dbReference type="HAMAP-Rule" id="MF_00347"/>
    </source>
</evidence>
<dbReference type="GO" id="GO:0008976">
    <property type="term" value="F:polyphosphate kinase activity"/>
    <property type="evidence" value="ECO:0007669"/>
    <property type="project" value="UniProtKB-UniRule"/>
</dbReference>
<evidence type="ECO:0000313" key="13">
    <source>
        <dbReference type="Proteomes" id="UP000223071"/>
    </source>
</evidence>
<keyword evidence="3 6" id="KW-0547">Nucleotide-binding</keyword>
<dbReference type="CDD" id="cd09165">
    <property type="entry name" value="PLDc_PaPPK1_C1_like"/>
    <property type="match status" value="1"/>
</dbReference>
<feature type="domain" description="Polyphosphate kinase middle" evidence="8">
    <location>
        <begin position="148"/>
        <end position="321"/>
    </location>
</feature>
<comment type="cofactor">
    <cofactor evidence="6">
        <name>Mg(2+)</name>
        <dbReference type="ChEBI" id="CHEBI:18420"/>
    </cofactor>
</comment>
<dbReference type="GO" id="GO:0009358">
    <property type="term" value="C:polyphosphate kinase complex"/>
    <property type="evidence" value="ECO:0007669"/>
    <property type="project" value="InterPro"/>
</dbReference>
<feature type="domain" description="Polyphosphate kinase C-terminal" evidence="10">
    <location>
        <begin position="524"/>
        <end position="676"/>
    </location>
</feature>
<evidence type="ECO:0000256" key="1">
    <source>
        <dbReference type="ARBA" id="ARBA00022553"/>
    </source>
</evidence>
<evidence type="ECO:0000313" key="12">
    <source>
        <dbReference type="EMBL" id="PFG74688.1"/>
    </source>
</evidence>
<dbReference type="Gene3D" id="3.30.1840.10">
    <property type="entry name" value="Polyphosphate kinase middle domain"/>
    <property type="match status" value="1"/>
</dbReference>
<dbReference type="SUPFAM" id="SSF56024">
    <property type="entry name" value="Phospholipase D/nuclease"/>
    <property type="match status" value="2"/>
</dbReference>
<dbReference type="Pfam" id="PF13089">
    <property type="entry name" value="PP_kinase_N"/>
    <property type="match status" value="1"/>
</dbReference>
<evidence type="ECO:0000259" key="8">
    <source>
        <dbReference type="Pfam" id="PF02503"/>
    </source>
</evidence>
<dbReference type="Proteomes" id="UP000223071">
    <property type="component" value="Unassembled WGS sequence"/>
</dbReference>
<dbReference type="Gene3D" id="1.20.58.310">
    <property type="entry name" value="Polyphosphate kinase N-terminal domain"/>
    <property type="match status" value="1"/>
</dbReference>
<dbReference type="SUPFAM" id="SSF140356">
    <property type="entry name" value="PPK N-terminal domain-like"/>
    <property type="match status" value="1"/>
</dbReference>
<dbReference type="PIRSF" id="PIRSF015589">
    <property type="entry name" value="PP_kinase"/>
    <property type="match status" value="1"/>
</dbReference>
<dbReference type="SUPFAM" id="SSF143724">
    <property type="entry name" value="PHP14-like"/>
    <property type="match status" value="1"/>
</dbReference>
<keyword evidence="6" id="KW-0460">Magnesium</keyword>
<dbReference type="GO" id="GO:0005524">
    <property type="term" value="F:ATP binding"/>
    <property type="evidence" value="ECO:0007669"/>
    <property type="project" value="UniProtKB-KW"/>
</dbReference>
<dbReference type="AlphaFoldDB" id="A0A2A9HFX3"/>
<dbReference type="InterPro" id="IPR041108">
    <property type="entry name" value="PP_kinase_C_1"/>
</dbReference>
<dbReference type="InterPro" id="IPR025200">
    <property type="entry name" value="PPK_C_dom2"/>
</dbReference>
<keyword evidence="6" id="KW-0479">Metal-binding</keyword>
<dbReference type="NCBIfam" id="TIGR03705">
    <property type="entry name" value="poly_P_kin"/>
    <property type="match status" value="1"/>
</dbReference>
<keyword evidence="5 6" id="KW-0067">ATP-binding</keyword>
<name>A0A2A9HFX3_TEPT2</name>
<evidence type="ECO:0000259" key="11">
    <source>
        <dbReference type="Pfam" id="PF17941"/>
    </source>
</evidence>
<evidence type="ECO:0000259" key="10">
    <source>
        <dbReference type="Pfam" id="PF13090"/>
    </source>
</evidence>
<proteinExistence type="inferred from homology"/>
<dbReference type="PANTHER" id="PTHR30218">
    <property type="entry name" value="POLYPHOSPHATE KINASE"/>
    <property type="match status" value="1"/>
</dbReference>
<dbReference type="EC" id="2.7.4.1" evidence="6 7"/>
<reference evidence="12 13" key="1">
    <citation type="submission" date="2017-09" db="EMBL/GenBank/DDBJ databases">
        <title>Sequencing the genomes of two abundant thermophiles in Great Basin hot springs: Thermocrinis jamiesonii and novel Chloroflexi Thermoflexus hugenholtzii.</title>
        <authorList>
            <person name="Hedlund B."/>
        </authorList>
    </citation>
    <scope>NUCLEOTIDE SEQUENCE [LARGE SCALE GENOMIC DNA]</scope>
    <source>
        <strain evidence="12 13">G233</strain>
    </source>
</reference>
<dbReference type="InterPro" id="IPR025198">
    <property type="entry name" value="PPK_N_dom"/>
</dbReference>
<feature type="binding site" evidence="6">
    <location>
        <position position="425"/>
    </location>
    <ligand>
        <name>Mg(2+)</name>
        <dbReference type="ChEBI" id="CHEBI:18420"/>
    </ligand>
</feature>
<sequence>MEGAHSPSPTESLAPQPVGVPAKWDLGDPSLYLNRELSWLEFNQRVLAEASDRRNLLLERVKFLAITANNLDEFFSKRVGWLKRMLATDARVRTVDGLTIADQYELVVNRCHEMRRDAEAVWHSELLPELADHGIRIVRFQDLEEPVREALREYFERSIFPVLTPLVVDPAHPFPFISGGSLSLALNIRHPGTGQDRFARVKVPPNRPRFIDAGDFRFVLLEDLIAAHLDMLFPGMEVTEWQELRVLRSAETGAPGEEADDLLELIESALRRRRLAEAVSVEVTGELPAARMELLLEELQIAERDVYRSEGPLGLQDLFQLASLDLEPLRDPPFTPAVPSAFVGAGDAAGFFATIRERDLLVHHPYESFDETVVRFVEEASEDPAVLAIKATMYRTSPDSPILEALIDAAGRGKQVAVLVELTARFDEANNILWARKLEAAGVHVAYGQPDLKIHSKICLVVREEATGVTMYAHIGTGNYNSRTARVYTDLGLFTADPKICGDILRIFNLLTGFGEQFRTDVVLAAPSNLRQSITDRIRREIEHARAGRPARLIFKMNALEDFECTRLLYEAAMAGVQVDLIIRGICRLRPGLPGLSENVRVVSIIGRFLEHARIYYFENNGDPEYFIGSADLMKRNLDERIEVLAPVRSPEHRAQLRELLELQLNDRRQGWRLRDATWERDPSVTEPGCQAILLERAPFS</sequence>
<evidence type="ECO:0000256" key="2">
    <source>
        <dbReference type="ARBA" id="ARBA00022679"/>
    </source>
</evidence>
<dbReference type="Pfam" id="PF17941">
    <property type="entry name" value="PP_kinase_C_1"/>
    <property type="match status" value="1"/>
</dbReference>
<comment type="function">
    <text evidence="6 7">Catalyzes the reversible transfer of the terminal phosphate of ATP to form a long-chain polyphosphate (polyP).</text>
</comment>
<feature type="binding site" evidence="6">
    <location>
        <position position="395"/>
    </location>
    <ligand>
        <name>Mg(2+)</name>
        <dbReference type="ChEBI" id="CHEBI:18420"/>
    </ligand>
</feature>
<dbReference type="Gene3D" id="3.30.870.10">
    <property type="entry name" value="Endonuclease Chain A"/>
    <property type="match status" value="2"/>
</dbReference>
<keyword evidence="2 6" id="KW-0808">Transferase</keyword>
<dbReference type="InterPro" id="IPR003414">
    <property type="entry name" value="PP_kinase"/>
</dbReference>
<comment type="PTM">
    <text evidence="6 7">An intermediate of this reaction is the autophosphorylated ppk in which a phosphate is covalently linked to a histidine residue through a N-P bond.</text>
</comment>
<gene>
    <name evidence="6" type="primary">ppk</name>
    <name evidence="12" type="ORF">A9A59_1925</name>
</gene>
<dbReference type="NCBIfam" id="NF003921">
    <property type="entry name" value="PRK05443.2-2"/>
    <property type="match status" value="1"/>
</dbReference>
<evidence type="ECO:0000256" key="4">
    <source>
        <dbReference type="ARBA" id="ARBA00022777"/>
    </source>
</evidence>
<feature type="binding site" evidence="6">
    <location>
        <position position="584"/>
    </location>
    <ligand>
        <name>ATP</name>
        <dbReference type="ChEBI" id="CHEBI:30616"/>
    </ligand>
</feature>
<dbReference type="InterPro" id="IPR024953">
    <property type="entry name" value="PP_kinase_middle"/>
</dbReference>
<accession>A0A2A9HFX3</accession>
<feature type="domain" description="Polyphosphate kinase C-terminal" evidence="11">
    <location>
        <begin position="351"/>
        <end position="515"/>
    </location>
</feature>
<dbReference type="Pfam" id="PF02503">
    <property type="entry name" value="PP_kinase"/>
    <property type="match status" value="1"/>
</dbReference>
<dbReference type="NCBIfam" id="NF003917">
    <property type="entry name" value="PRK05443.1-1"/>
    <property type="match status" value="1"/>
</dbReference>